<dbReference type="Pfam" id="PF24587">
    <property type="entry name" value="DUF7612"/>
    <property type="match status" value="1"/>
</dbReference>
<feature type="domain" description="DUF7613" evidence="4">
    <location>
        <begin position="1059"/>
        <end position="1214"/>
    </location>
</feature>
<feature type="compositionally biased region" description="Low complexity" evidence="1">
    <location>
        <begin position="567"/>
        <end position="581"/>
    </location>
</feature>
<feature type="compositionally biased region" description="Basic and acidic residues" evidence="1">
    <location>
        <begin position="21"/>
        <end position="34"/>
    </location>
</feature>
<feature type="compositionally biased region" description="Low complexity" evidence="1">
    <location>
        <begin position="307"/>
        <end position="319"/>
    </location>
</feature>
<feature type="compositionally biased region" description="Polar residues" evidence="1">
    <location>
        <begin position="255"/>
        <end position="266"/>
    </location>
</feature>
<dbReference type="Pfam" id="PF24586">
    <property type="entry name" value="DUF7611"/>
    <property type="match status" value="1"/>
</dbReference>
<dbReference type="InterPro" id="IPR056030">
    <property type="entry name" value="DUF7611"/>
</dbReference>
<reference evidence="6" key="1">
    <citation type="submission" date="2023-01" db="EMBL/GenBank/DDBJ databases">
        <authorList>
            <person name="Van Ghelder C."/>
            <person name="Rancurel C."/>
        </authorList>
    </citation>
    <scope>NUCLEOTIDE SEQUENCE</scope>
    <source>
        <strain evidence="6">CNCM I-4278</strain>
    </source>
</reference>
<feature type="compositionally biased region" description="Polar residues" evidence="1">
    <location>
        <begin position="511"/>
        <end position="528"/>
    </location>
</feature>
<name>A0A9W4UG40_9PLEO</name>
<evidence type="ECO:0000256" key="1">
    <source>
        <dbReference type="SAM" id="MobiDB-lite"/>
    </source>
</evidence>
<evidence type="ECO:0000259" key="5">
    <source>
        <dbReference type="Pfam" id="PF24589"/>
    </source>
</evidence>
<feature type="compositionally biased region" description="Polar residues" evidence="1">
    <location>
        <begin position="324"/>
        <end position="333"/>
    </location>
</feature>
<organism evidence="6 7">
    <name type="scientific">Periconia digitata</name>
    <dbReference type="NCBI Taxonomy" id="1303443"/>
    <lineage>
        <taxon>Eukaryota</taxon>
        <taxon>Fungi</taxon>
        <taxon>Dikarya</taxon>
        <taxon>Ascomycota</taxon>
        <taxon>Pezizomycotina</taxon>
        <taxon>Dothideomycetes</taxon>
        <taxon>Pleosporomycetidae</taxon>
        <taxon>Pleosporales</taxon>
        <taxon>Massarineae</taxon>
        <taxon>Periconiaceae</taxon>
        <taxon>Periconia</taxon>
    </lineage>
</organism>
<feature type="domain" description="DUF7614" evidence="5">
    <location>
        <begin position="1220"/>
        <end position="1364"/>
    </location>
</feature>
<accession>A0A9W4UG40</accession>
<feature type="region of interest" description="Disordered" evidence="1">
    <location>
        <begin position="146"/>
        <end position="365"/>
    </location>
</feature>
<feature type="compositionally biased region" description="Polar residues" evidence="1">
    <location>
        <begin position="168"/>
        <end position="183"/>
    </location>
</feature>
<feature type="region of interest" description="Disordered" evidence="1">
    <location>
        <begin position="377"/>
        <end position="593"/>
    </location>
</feature>
<evidence type="ECO:0000313" key="6">
    <source>
        <dbReference type="EMBL" id="CAI6334709.1"/>
    </source>
</evidence>
<feature type="domain" description="DUF7611" evidence="2">
    <location>
        <begin position="762"/>
        <end position="914"/>
    </location>
</feature>
<dbReference type="InterPro" id="IPR056031">
    <property type="entry name" value="DUF7612"/>
</dbReference>
<dbReference type="OrthoDB" id="4356615at2759"/>
<evidence type="ECO:0000259" key="4">
    <source>
        <dbReference type="Pfam" id="PF24588"/>
    </source>
</evidence>
<feature type="compositionally biased region" description="Basic residues" evidence="1">
    <location>
        <begin position="10"/>
        <end position="20"/>
    </location>
</feature>
<feature type="compositionally biased region" description="Polar residues" evidence="1">
    <location>
        <begin position="436"/>
        <end position="450"/>
    </location>
</feature>
<evidence type="ECO:0000259" key="3">
    <source>
        <dbReference type="Pfam" id="PF24587"/>
    </source>
</evidence>
<dbReference type="Pfam" id="PF24589">
    <property type="entry name" value="DUF7614"/>
    <property type="match status" value="1"/>
</dbReference>
<protein>
    <submittedName>
        <fullName evidence="6">Uncharacterized protein</fullName>
    </submittedName>
</protein>
<dbReference type="Proteomes" id="UP001152607">
    <property type="component" value="Unassembled WGS sequence"/>
</dbReference>
<dbReference type="EMBL" id="CAOQHR010000005">
    <property type="protein sequence ID" value="CAI6334709.1"/>
    <property type="molecule type" value="Genomic_DNA"/>
</dbReference>
<feature type="compositionally biased region" description="Basic and acidic residues" evidence="1">
    <location>
        <begin position="377"/>
        <end position="394"/>
    </location>
</feature>
<comment type="caution">
    <text evidence="6">The sequence shown here is derived from an EMBL/GenBank/DDBJ whole genome shotgun (WGS) entry which is preliminary data.</text>
</comment>
<feature type="compositionally biased region" description="Low complexity" evidence="1">
    <location>
        <begin position="491"/>
        <end position="506"/>
    </location>
</feature>
<evidence type="ECO:0000259" key="2">
    <source>
        <dbReference type="Pfam" id="PF24586"/>
    </source>
</evidence>
<proteinExistence type="predicted"/>
<dbReference type="InterPro" id="IPR056032">
    <property type="entry name" value="DUF7613"/>
</dbReference>
<feature type="compositionally biased region" description="Pro residues" evidence="1">
    <location>
        <begin position="468"/>
        <end position="480"/>
    </location>
</feature>
<feature type="compositionally biased region" description="Polar residues" evidence="1">
    <location>
        <begin position="395"/>
        <end position="421"/>
    </location>
</feature>
<feature type="region of interest" description="Disordered" evidence="1">
    <location>
        <begin position="1"/>
        <end position="41"/>
    </location>
</feature>
<evidence type="ECO:0000313" key="7">
    <source>
        <dbReference type="Proteomes" id="UP001152607"/>
    </source>
</evidence>
<feature type="compositionally biased region" description="Polar residues" evidence="1">
    <location>
        <begin position="554"/>
        <end position="564"/>
    </location>
</feature>
<dbReference type="InterPro" id="IPR056033">
    <property type="entry name" value="DUF7614"/>
</dbReference>
<sequence>MVDTADGGKAAHKHRWRTKIFSKEEDAPPKDPKPKAQPSFKLDDDVNAFLKPSTERAQAHKDAAASIFLQSANTPRIDTAAAQRWPSAHAIINSGLGKSPGIGGLKTATGRKKGLTVSFVRTQPDVIGEGGDECEDPSIEVYKRKKSNSLSDVDKVSAQTHQDDISLGTRTPTFNDGMQSLNQEAAKRGTVTRTLTSGGELSPPLRQKLELGSINTHTQPPEPPEPRLGSMGLGGRPKPLSRVPTGFDVGEIETPVSQRRPSMDSIQSHDSENTSPVLTRRVPDLPPTQEEDEEFSPQPLSRSQTGYSAYSTAESSAEYPPSLPSSMSRFASNETDDSPTEAKSLLVEQYLKSEPKDPNSFSARYIHNMRAEEGKALHEAAYRAAHQDARRDSDSSNGSLQTSSVHSSAFQVGTPPSSVNTLAAGKTPPRMLSRDPSYQTVGSPQQQYNPLQHALEAEDPQRSRARPDPSPARSPMPPGTAPLDTDPRPPSAGSSAYSSIPSAASALRKITASNGPSEPASAGTTNSAHSEKHTFTPLSQSSIVPTPPQFERGTVTTSTPQTERQPQHQLPPQLQPQAPVSAPAPPKPSGMLARSDTKMQANVAYKDFAARIEHMRGVFELTAQLNGQIYSHAPMEWVRVAIWWFLKGRSGMEVQIRSRPKTAEPQPERLTQPHVDLAKAWWVLNEVLQEHPALGRYAGQSADMQARSAREQGDNSSADTYEARDAIISSMKLLLGSMQRNNSMPPTQALMQGQHQDLWEMYPNFAPDVASVLSGTAGKSILASGSQYINAAMYIPISDTKSDFTYFRMFVNTSLSTDDPNNDRQPLPAVITVFRSREDFKVKIVICSQTELINLVVGPNPDAGPTWRDVHWRSKGQGFSVQLRHGYVLNVDTAESDFRALWSIVDHTNRIETHIRERNDERLSSKIILREAAYKDPANPGAFPPDRVRPCKLYVFEKFDVSSEGTGKRKLHRGYRVVLVTHPMNRTVSFANHEFGTTQDPLKFSYATEPDQAPAMTFRIREEMADNKSKVCSMHLVFNDPKERNHIFGLLTSMNIGAGEMVFAQVPLKSFTIESADAADGFSQGWKEVLKRLQWVEAKTYNQDPEEAGLESAPTVMSESLRILCRHSAGVFSDRMNLDTGELLVRLPTDGAAELTLLREPQHDMAVAIDFTRSEQDVPEALAEMLRTLMRTSTIRRLAFNSFGDLHAFQFAVTGFKVIFDGMASTFSISRRRMVVPIYKQWTANQIRIQIVEQDNIIQLLAFFENFSHADAMNFQLRVTDTYEKSDKGGKPSLRMVDCKFALPVEERRGEGKMGKEEGRLTGWAGTKRRFVCLDQIEYPGEHDDVLIGFDSAETRDRFAEALPSATTKQKFTIRRKI</sequence>
<keyword evidence="7" id="KW-1185">Reference proteome</keyword>
<gene>
    <name evidence="6" type="ORF">PDIGIT_LOCUS7775</name>
</gene>
<feature type="compositionally biased region" description="Basic and acidic residues" evidence="1">
    <location>
        <begin position="455"/>
        <end position="467"/>
    </location>
</feature>
<dbReference type="Pfam" id="PF24588">
    <property type="entry name" value="DUF7613"/>
    <property type="match status" value="1"/>
</dbReference>
<feature type="domain" description="DUF7612" evidence="3">
    <location>
        <begin position="918"/>
        <end position="1054"/>
    </location>
</feature>